<sequence length="120" mass="14144">MAKNTFKEPKGTRKNLFSVMERLVRVDRFFENGLPLKYLPNVLFTILLIIFYIGYNHYADKNARNINKLEAEVEDLRAHYTTLKAQYMYSRLQSEVQKKVKPLGLVESMDPPFKLKMPVE</sequence>
<dbReference type="InterPro" id="IPR045755">
    <property type="entry name" value="FtsL-like"/>
</dbReference>
<evidence type="ECO:0000313" key="3">
    <source>
        <dbReference type="EMBL" id="VAW28378.1"/>
    </source>
</evidence>
<accession>A0A3B0UCY5</accession>
<dbReference type="AlphaFoldDB" id="A0A3B0UCY5"/>
<keyword evidence="2" id="KW-0812">Transmembrane</keyword>
<dbReference type="EMBL" id="UOES01000392">
    <property type="protein sequence ID" value="VAW28378.1"/>
    <property type="molecule type" value="Genomic_DNA"/>
</dbReference>
<gene>
    <name evidence="3" type="ORF">MNBD_BACTEROID06-222</name>
</gene>
<proteinExistence type="predicted"/>
<evidence type="ECO:0008006" key="4">
    <source>
        <dbReference type="Google" id="ProtNLM"/>
    </source>
</evidence>
<feature type="transmembrane region" description="Helical" evidence="2">
    <location>
        <begin position="38"/>
        <end position="55"/>
    </location>
</feature>
<dbReference type="Pfam" id="PF19579">
    <property type="entry name" value="FtsL_2"/>
    <property type="match status" value="1"/>
</dbReference>
<evidence type="ECO:0000256" key="2">
    <source>
        <dbReference type="SAM" id="Phobius"/>
    </source>
</evidence>
<protein>
    <recommendedName>
        <fullName evidence="4">Cell division protein FtsL</fullName>
    </recommendedName>
</protein>
<keyword evidence="1" id="KW-0175">Coiled coil</keyword>
<keyword evidence="2" id="KW-0472">Membrane</keyword>
<feature type="coiled-coil region" evidence="1">
    <location>
        <begin position="59"/>
        <end position="86"/>
    </location>
</feature>
<reference evidence="3" key="1">
    <citation type="submission" date="2018-06" db="EMBL/GenBank/DDBJ databases">
        <authorList>
            <person name="Zhirakovskaya E."/>
        </authorList>
    </citation>
    <scope>NUCLEOTIDE SEQUENCE</scope>
</reference>
<evidence type="ECO:0000256" key="1">
    <source>
        <dbReference type="SAM" id="Coils"/>
    </source>
</evidence>
<keyword evidence="2" id="KW-1133">Transmembrane helix</keyword>
<name>A0A3B0UCY5_9ZZZZ</name>
<organism evidence="3">
    <name type="scientific">hydrothermal vent metagenome</name>
    <dbReference type="NCBI Taxonomy" id="652676"/>
    <lineage>
        <taxon>unclassified sequences</taxon>
        <taxon>metagenomes</taxon>
        <taxon>ecological metagenomes</taxon>
    </lineage>
</organism>